<feature type="compositionally biased region" description="Polar residues" evidence="1">
    <location>
        <begin position="227"/>
        <end position="236"/>
    </location>
</feature>
<feature type="compositionally biased region" description="Polar residues" evidence="1">
    <location>
        <begin position="125"/>
        <end position="136"/>
    </location>
</feature>
<keyword evidence="4" id="KW-1185">Reference proteome</keyword>
<evidence type="ECO:0000259" key="2">
    <source>
        <dbReference type="Pfam" id="PF02541"/>
    </source>
</evidence>
<feature type="compositionally biased region" description="Basic residues" evidence="1">
    <location>
        <begin position="165"/>
        <end position="176"/>
    </location>
</feature>
<dbReference type="Pfam" id="PF02541">
    <property type="entry name" value="Ppx-GppA"/>
    <property type="match status" value="1"/>
</dbReference>
<name>A0A285NCN4_9HYPH</name>
<dbReference type="RefSeq" id="WP_210200746.1">
    <property type="nucleotide sequence ID" value="NZ_OBEL01000001.1"/>
</dbReference>
<proteinExistence type="predicted"/>
<feature type="compositionally biased region" description="Basic residues" evidence="1">
    <location>
        <begin position="85"/>
        <end position="97"/>
    </location>
</feature>
<feature type="region of interest" description="Disordered" evidence="1">
    <location>
        <begin position="1"/>
        <end position="240"/>
    </location>
</feature>
<feature type="compositionally biased region" description="Basic and acidic residues" evidence="1">
    <location>
        <begin position="191"/>
        <end position="216"/>
    </location>
</feature>
<evidence type="ECO:0000256" key="1">
    <source>
        <dbReference type="SAM" id="MobiDB-lite"/>
    </source>
</evidence>
<dbReference type="InterPro" id="IPR050273">
    <property type="entry name" value="GppA/Ppx_hydrolase"/>
</dbReference>
<feature type="domain" description="Ppx/GppA phosphatase N-terminal" evidence="2">
    <location>
        <begin position="261"/>
        <end position="577"/>
    </location>
</feature>
<organism evidence="3 4">
    <name type="scientific">Cohaesibacter gelatinilyticus</name>
    <dbReference type="NCBI Taxonomy" id="372072"/>
    <lineage>
        <taxon>Bacteria</taxon>
        <taxon>Pseudomonadati</taxon>
        <taxon>Pseudomonadota</taxon>
        <taxon>Alphaproteobacteria</taxon>
        <taxon>Hyphomicrobiales</taxon>
        <taxon>Cohaesibacteraceae</taxon>
    </lineage>
</organism>
<protein>
    <submittedName>
        <fullName evidence="3">Exopolyphosphatase / guanosine-5'-triphosphate,3'-diphosphate pyrophosphatase</fullName>
    </submittedName>
</protein>
<feature type="compositionally biased region" description="Polar residues" evidence="1">
    <location>
        <begin position="72"/>
        <end position="82"/>
    </location>
</feature>
<feature type="compositionally biased region" description="Basic residues" evidence="1">
    <location>
        <begin position="587"/>
        <end position="606"/>
    </location>
</feature>
<feature type="compositionally biased region" description="Basic and acidic residues" evidence="1">
    <location>
        <begin position="137"/>
        <end position="164"/>
    </location>
</feature>
<dbReference type="AlphaFoldDB" id="A0A285NCN4"/>
<evidence type="ECO:0000313" key="3">
    <source>
        <dbReference type="EMBL" id="SNZ07225.1"/>
    </source>
</evidence>
<sequence>MANEADDHPKGGRTAVEPASSSATKGKAAEDRSESRSPVTKGERTDKRGPNAGRRSSANRQEPDRLHGKSGSKGSETGQAEQPKSKSRRRKGKRKRGVVPAAQQNNPTRQPDKVERDSGVGFSLKNKSASGANIQVDQDRKDRSSSGEQERGERSGRDTRPARDQKRHGRKGRRRGGSGEEQQTQRSSQTRQDRSEQESGERSGEQRRQHGGDHRGNRGSQPRGARQGQSTGNRGQQRPDRTVYAALDLGTNNCRLLVAEPHGPSFRVVDSFSRIVRLGEGLSQTGRLSNDAQERAIAALKICKSKLSYRRVKRFRLIATEACRRAFNGGAFLHRVYKETGLKLEIVNRETEARLAVAGCASLVHPEAEGVVLFDIGGGSSEIVWLDLDKIAEEDKQPLPGEKRNRQTRRAMRRLSERMRCWTSLQVGVVTLSEKHGGHVVTKEHFEAMVSEVREMLHEFEEREALAHAIQNKHIHMLGTSGTVTTLAGVHLGLERYDRKQVDGTWLSAHEVRSMISRVLDMDFEERIANPCIGQDRADLVLAGCAILEALHREWPCPQLRVADRGLREGILMEMMLDDGVWTPQSGKKRSGKSRRPRRRGGRGHRGQSSQASTSQGQSSSSDQD</sequence>
<feature type="compositionally biased region" description="Low complexity" evidence="1">
    <location>
        <begin position="607"/>
        <end position="625"/>
    </location>
</feature>
<feature type="region of interest" description="Disordered" evidence="1">
    <location>
        <begin position="582"/>
        <end position="625"/>
    </location>
</feature>
<evidence type="ECO:0000313" key="4">
    <source>
        <dbReference type="Proteomes" id="UP000219439"/>
    </source>
</evidence>
<dbReference type="GO" id="GO:0016462">
    <property type="term" value="F:pyrophosphatase activity"/>
    <property type="evidence" value="ECO:0007669"/>
    <property type="project" value="TreeGrafter"/>
</dbReference>
<dbReference type="Gene3D" id="3.30.420.150">
    <property type="entry name" value="Exopolyphosphatase. Domain 2"/>
    <property type="match status" value="1"/>
</dbReference>
<dbReference type="Proteomes" id="UP000219439">
    <property type="component" value="Unassembled WGS sequence"/>
</dbReference>
<feature type="compositionally biased region" description="Low complexity" evidence="1">
    <location>
        <begin position="180"/>
        <end position="190"/>
    </location>
</feature>
<dbReference type="InterPro" id="IPR043129">
    <property type="entry name" value="ATPase_NBD"/>
</dbReference>
<dbReference type="PANTHER" id="PTHR30005">
    <property type="entry name" value="EXOPOLYPHOSPHATASE"/>
    <property type="match status" value="1"/>
</dbReference>
<feature type="compositionally biased region" description="Basic and acidic residues" evidence="1">
    <location>
        <begin position="1"/>
        <end position="10"/>
    </location>
</feature>
<dbReference type="EMBL" id="OBEL01000001">
    <property type="protein sequence ID" value="SNZ07225.1"/>
    <property type="molecule type" value="Genomic_DNA"/>
</dbReference>
<reference evidence="3 4" key="1">
    <citation type="submission" date="2017-09" db="EMBL/GenBank/DDBJ databases">
        <authorList>
            <person name="Ehlers B."/>
            <person name="Leendertz F.H."/>
        </authorList>
    </citation>
    <scope>NUCLEOTIDE SEQUENCE [LARGE SCALE GENOMIC DNA]</scope>
    <source>
        <strain evidence="3 4">DSM 18289</strain>
    </source>
</reference>
<dbReference type="SUPFAM" id="SSF53067">
    <property type="entry name" value="Actin-like ATPase domain"/>
    <property type="match status" value="2"/>
</dbReference>
<gene>
    <name evidence="3" type="ORF">SAMN06265368_0742</name>
</gene>
<accession>A0A285NCN4</accession>
<dbReference type="InterPro" id="IPR003695">
    <property type="entry name" value="Ppx_GppA_N"/>
</dbReference>
<dbReference type="Gene3D" id="3.30.420.40">
    <property type="match status" value="1"/>
</dbReference>
<dbReference type="PANTHER" id="PTHR30005:SF0">
    <property type="entry name" value="RETROGRADE REGULATION PROTEIN 2"/>
    <property type="match status" value="1"/>
</dbReference>
<dbReference type="CDD" id="cd24054">
    <property type="entry name" value="ASKHA_NBD_AaPPX-GppA_MtPPX2-like"/>
    <property type="match status" value="1"/>
</dbReference>
<feature type="compositionally biased region" description="Basic and acidic residues" evidence="1">
    <location>
        <begin position="27"/>
        <end position="49"/>
    </location>
</feature>